<dbReference type="InterPro" id="IPR009057">
    <property type="entry name" value="Homeodomain-like_sf"/>
</dbReference>
<keyword evidence="2 4" id="KW-0238">DNA-binding</keyword>
<dbReference type="KEGG" id="lck:HN018_13945"/>
<dbReference type="Gene3D" id="1.10.10.60">
    <property type="entry name" value="Homeodomain-like"/>
    <property type="match status" value="1"/>
</dbReference>
<keyword evidence="7" id="KW-1185">Reference proteome</keyword>
<evidence type="ECO:0000256" key="4">
    <source>
        <dbReference type="PROSITE-ProRule" id="PRU00335"/>
    </source>
</evidence>
<evidence type="ECO:0000313" key="6">
    <source>
        <dbReference type="EMBL" id="QKE91000.1"/>
    </source>
</evidence>
<dbReference type="EMBL" id="CP053708">
    <property type="protein sequence ID" value="QKE91000.1"/>
    <property type="molecule type" value="Genomic_DNA"/>
</dbReference>
<dbReference type="PROSITE" id="PS50977">
    <property type="entry name" value="HTH_TETR_2"/>
    <property type="match status" value="1"/>
</dbReference>
<name>A0A6M8HRR7_9PROT</name>
<reference evidence="6 7" key="1">
    <citation type="journal article" date="2014" name="World J. Microbiol. Biotechnol.">
        <title>Biodiversity and physiological characteristics of Antarctic and Arctic lichens-associated bacteria.</title>
        <authorList>
            <person name="Lee Y.M."/>
            <person name="Kim E.H."/>
            <person name="Lee H.K."/>
            <person name="Hong S.G."/>
        </authorList>
    </citation>
    <scope>NUCLEOTIDE SEQUENCE [LARGE SCALE GENOMIC DNA]</scope>
    <source>
        <strain evidence="6 7">PAMC 26569</strain>
    </source>
</reference>
<dbReference type="PANTHER" id="PTHR47506">
    <property type="entry name" value="TRANSCRIPTIONAL REGULATORY PROTEIN"/>
    <property type="match status" value="1"/>
</dbReference>
<keyword evidence="3" id="KW-0804">Transcription</keyword>
<keyword evidence="1" id="KW-0805">Transcription regulation</keyword>
<dbReference type="Pfam" id="PF00440">
    <property type="entry name" value="TetR_N"/>
    <property type="match status" value="1"/>
</dbReference>
<dbReference type="InterPro" id="IPR036271">
    <property type="entry name" value="Tet_transcr_reg_TetR-rel_C_sf"/>
</dbReference>
<sequence length="205" mass="21644">MVDKGNKRPRGRPRGFALETAILAGQHLFHEHGYESVSVATLTEAIGITPPSFYAAFGSKGAFFEDTLRLYSATVVPLDRFLIPGRSPRTALAAMLTATARAYTAHPQRRGCLILEHARNGVTDWGIAATRIAGGNRDRVLAFLEAADIPTPARAADYVAATMLGLSAAAREGWDETRLSVVAEAASTGLDQVLSGGQSSACASS</sequence>
<dbReference type="AlphaFoldDB" id="A0A6M8HRR7"/>
<dbReference type="SUPFAM" id="SSF48498">
    <property type="entry name" value="Tetracyclin repressor-like, C-terminal domain"/>
    <property type="match status" value="1"/>
</dbReference>
<organism evidence="6 7">
    <name type="scientific">Lichenicola cladoniae</name>
    <dbReference type="NCBI Taxonomy" id="1484109"/>
    <lineage>
        <taxon>Bacteria</taxon>
        <taxon>Pseudomonadati</taxon>
        <taxon>Pseudomonadota</taxon>
        <taxon>Alphaproteobacteria</taxon>
        <taxon>Acetobacterales</taxon>
        <taxon>Acetobacteraceae</taxon>
        <taxon>Lichenicola</taxon>
    </lineage>
</organism>
<feature type="DNA-binding region" description="H-T-H motif" evidence="4">
    <location>
        <begin position="38"/>
        <end position="57"/>
    </location>
</feature>
<feature type="domain" description="HTH tetR-type" evidence="5">
    <location>
        <begin position="15"/>
        <end position="75"/>
    </location>
</feature>
<dbReference type="Gene3D" id="1.10.357.10">
    <property type="entry name" value="Tetracycline Repressor, domain 2"/>
    <property type="match status" value="1"/>
</dbReference>
<evidence type="ECO:0000256" key="1">
    <source>
        <dbReference type="ARBA" id="ARBA00023015"/>
    </source>
</evidence>
<evidence type="ECO:0000256" key="2">
    <source>
        <dbReference type="ARBA" id="ARBA00023125"/>
    </source>
</evidence>
<evidence type="ECO:0000259" key="5">
    <source>
        <dbReference type="PROSITE" id="PS50977"/>
    </source>
</evidence>
<gene>
    <name evidence="6" type="ORF">HN018_13945</name>
</gene>
<dbReference type="GO" id="GO:0003677">
    <property type="term" value="F:DNA binding"/>
    <property type="evidence" value="ECO:0007669"/>
    <property type="project" value="UniProtKB-UniRule"/>
</dbReference>
<evidence type="ECO:0000256" key="3">
    <source>
        <dbReference type="ARBA" id="ARBA00023163"/>
    </source>
</evidence>
<dbReference type="RefSeq" id="WP_171833474.1">
    <property type="nucleotide sequence ID" value="NZ_CP053708.1"/>
</dbReference>
<accession>A0A6M8HRR7</accession>
<dbReference type="Proteomes" id="UP000500767">
    <property type="component" value="Chromosome"/>
</dbReference>
<dbReference type="PANTHER" id="PTHR47506:SF1">
    <property type="entry name" value="HTH-TYPE TRANSCRIPTIONAL REGULATOR YJDC"/>
    <property type="match status" value="1"/>
</dbReference>
<dbReference type="InterPro" id="IPR001647">
    <property type="entry name" value="HTH_TetR"/>
</dbReference>
<protein>
    <submittedName>
        <fullName evidence="6">TetR/AcrR family transcriptional regulator</fullName>
    </submittedName>
</protein>
<evidence type="ECO:0000313" key="7">
    <source>
        <dbReference type="Proteomes" id="UP000500767"/>
    </source>
</evidence>
<dbReference type="SUPFAM" id="SSF46689">
    <property type="entry name" value="Homeodomain-like"/>
    <property type="match status" value="1"/>
</dbReference>
<proteinExistence type="predicted"/>